<dbReference type="PANTHER" id="PTHR14527">
    <property type="entry name" value="PROTEIN MIS12 HOMOLOG"/>
    <property type="match status" value="1"/>
</dbReference>
<name>A0A2C9WH35_MANES</name>
<evidence type="ECO:0000313" key="11">
    <source>
        <dbReference type="Proteomes" id="UP000091857"/>
    </source>
</evidence>
<keyword evidence="6" id="KW-0995">Kinetochore</keyword>
<keyword evidence="8" id="KW-0131">Cell cycle</keyword>
<dbReference type="EMBL" id="CM004387">
    <property type="protein sequence ID" value="OAY59320.1"/>
    <property type="molecule type" value="Genomic_DNA"/>
</dbReference>
<keyword evidence="9" id="KW-0137">Centromere</keyword>
<evidence type="ECO:0000256" key="2">
    <source>
        <dbReference type="ARBA" id="ARBA00008643"/>
    </source>
</evidence>
<dbReference type="Proteomes" id="UP000091857">
    <property type="component" value="Chromosome 1"/>
</dbReference>
<protein>
    <recommendedName>
        <fullName evidence="12">Protein MIS12 homolog</fullName>
    </recommendedName>
</protein>
<dbReference type="Pfam" id="PF05859">
    <property type="entry name" value="Mis12"/>
    <property type="match status" value="1"/>
</dbReference>
<keyword evidence="11" id="KW-1185">Reference proteome</keyword>
<evidence type="ECO:0000256" key="9">
    <source>
        <dbReference type="ARBA" id="ARBA00023328"/>
    </source>
</evidence>
<evidence type="ECO:0000256" key="4">
    <source>
        <dbReference type="ARBA" id="ARBA00022618"/>
    </source>
</evidence>
<proteinExistence type="inferred from homology"/>
<evidence type="ECO:0000256" key="6">
    <source>
        <dbReference type="ARBA" id="ARBA00022838"/>
    </source>
</evidence>
<evidence type="ECO:0000256" key="7">
    <source>
        <dbReference type="ARBA" id="ARBA00023054"/>
    </source>
</evidence>
<dbReference type="GO" id="GO:0000444">
    <property type="term" value="C:MIS12/MIND type complex"/>
    <property type="evidence" value="ECO:0000318"/>
    <property type="project" value="GO_Central"/>
</dbReference>
<comment type="subcellular location">
    <subcellularLocation>
        <location evidence="1">Chromosome</location>
        <location evidence="1">Centromere</location>
        <location evidence="1">Kinetochore</location>
    </subcellularLocation>
</comment>
<sequence length="241" mass="27552">MEGSESEAVFESLNLKPRVVVNEILNTVENLFDDAFDFYHQEASTLLNAGDTDRSQHLSQGIDHIRNVIQSKVGRRLGMWQEYCLRHCFALPQGFSLPKSESLDEIMTCPDVLCDLDLDTQLDSLRDRLTSIVKESSDMNREIQALERQSASNDSCAALLNEAFQLYEQNSAHDMLEEMVRTASELRTKIENLRTRRIEDADHLRTKRFCDPNRDLLTSTHGLSSAKLEDLQEFLGDLKKI</sequence>
<dbReference type="GO" id="GO:0051382">
    <property type="term" value="P:kinetochore assembly"/>
    <property type="evidence" value="ECO:0000318"/>
    <property type="project" value="GO_Central"/>
</dbReference>
<evidence type="ECO:0000256" key="8">
    <source>
        <dbReference type="ARBA" id="ARBA00023306"/>
    </source>
</evidence>
<evidence type="ECO:0000313" key="10">
    <source>
        <dbReference type="EMBL" id="OAY59320.1"/>
    </source>
</evidence>
<dbReference type="OrthoDB" id="1884855at2759"/>
<dbReference type="STRING" id="3983.A0A2C9WH35"/>
<accession>A0A2C9WH35</accession>
<evidence type="ECO:0000256" key="5">
    <source>
        <dbReference type="ARBA" id="ARBA00022776"/>
    </source>
</evidence>
<dbReference type="GO" id="GO:0000070">
    <property type="term" value="P:mitotic sister chromatid segregation"/>
    <property type="evidence" value="ECO:0000318"/>
    <property type="project" value="GO_Central"/>
</dbReference>
<keyword evidence="3" id="KW-0158">Chromosome</keyword>
<dbReference type="InterPro" id="IPR008685">
    <property type="entry name" value="Centromere_Mis12"/>
</dbReference>
<dbReference type="GO" id="GO:0005634">
    <property type="term" value="C:nucleus"/>
    <property type="evidence" value="ECO:0007669"/>
    <property type="project" value="EnsemblPlants"/>
</dbReference>
<reference evidence="11" key="1">
    <citation type="journal article" date="2016" name="Nat. Biotechnol.">
        <title>Sequencing wild and cultivated cassava and related species reveals extensive interspecific hybridization and genetic diversity.</title>
        <authorList>
            <person name="Bredeson J.V."/>
            <person name="Lyons J.B."/>
            <person name="Prochnik S.E."/>
            <person name="Wu G.A."/>
            <person name="Ha C.M."/>
            <person name="Edsinger-Gonzales E."/>
            <person name="Grimwood J."/>
            <person name="Schmutz J."/>
            <person name="Rabbi I.Y."/>
            <person name="Egesi C."/>
            <person name="Nauluvula P."/>
            <person name="Lebot V."/>
            <person name="Ndunguru J."/>
            <person name="Mkamilo G."/>
            <person name="Bart R.S."/>
            <person name="Setter T.L."/>
            <person name="Gleadow R.M."/>
            <person name="Kulakow P."/>
            <person name="Ferguson M.E."/>
            <person name="Rounsley S."/>
            <person name="Rokhsar D.S."/>
        </authorList>
    </citation>
    <scope>NUCLEOTIDE SEQUENCE [LARGE SCALE GENOMIC DNA]</scope>
    <source>
        <strain evidence="11">cv. AM560-2</strain>
    </source>
</reference>
<keyword evidence="7" id="KW-0175">Coiled coil</keyword>
<dbReference type="PANTHER" id="PTHR14527:SF2">
    <property type="entry name" value="PROTEIN MIS12 HOMOLOG"/>
    <property type="match status" value="1"/>
</dbReference>
<keyword evidence="4" id="KW-0132">Cell division</keyword>
<keyword evidence="5" id="KW-0498">Mitosis</keyword>
<comment type="similarity">
    <text evidence="2">Belongs to the mis12 family.</text>
</comment>
<dbReference type="Gramene" id="Manes.01G023400.1.v8.1">
    <property type="protein sequence ID" value="Manes.01G023400.1.v8.1.CDS"/>
    <property type="gene ID" value="Manes.01G023400.v8.1"/>
</dbReference>
<organism evidence="10 11">
    <name type="scientific">Manihot esculenta</name>
    <name type="common">Cassava</name>
    <name type="synonym">Jatropha manihot</name>
    <dbReference type="NCBI Taxonomy" id="3983"/>
    <lineage>
        <taxon>Eukaryota</taxon>
        <taxon>Viridiplantae</taxon>
        <taxon>Streptophyta</taxon>
        <taxon>Embryophyta</taxon>
        <taxon>Tracheophyta</taxon>
        <taxon>Spermatophyta</taxon>
        <taxon>Magnoliopsida</taxon>
        <taxon>eudicotyledons</taxon>
        <taxon>Gunneridae</taxon>
        <taxon>Pentapetalae</taxon>
        <taxon>rosids</taxon>
        <taxon>fabids</taxon>
        <taxon>Malpighiales</taxon>
        <taxon>Euphorbiaceae</taxon>
        <taxon>Crotonoideae</taxon>
        <taxon>Manihoteae</taxon>
        <taxon>Manihot</taxon>
    </lineage>
</organism>
<evidence type="ECO:0008006" key="12">
    <source>
        <dbReference type="Google" id="ProtNLM"/>
    </source>
</evidence>
<dbReference type="GO" id="GO:0051301">
    <property type="term" value="P:cell division"/>
    <property type="evidence" value="ECO:0007669"/>
    <property type="project" value="UniProtKB-KW"/>
</dbReference>
<gene>
    <name evidence="10" type="ORF">MANES_01G023400v8</name>
</gene>
<dbReference type="AlphaFoldDB" id="A0A2C9WH35"/>
<evidence type="ECO:0000256" key="1">
    <source>
        <dbReference type="ARBA" id="ARBA00004629"/>
    </source>
</evidence>
<dbReference type="OMA" id="QNAICDP"/>
<comment type="caution">
    <text evidence="10">The sequence shown here is derived from an EMBL/GenBank/DDBJ whole genome shotgun (WGS) entry which is preliminary data.</text>
</comment>
<evidence type="ECO:0000256" key="3">
    <source>
        <dbReference type="ARBA" id="ARBA00022454"/>
    </source>
</evidence>